<dbReference type="GO" id="GO:0009055">
    <property type="term" value="F:electron transfer activity"/>
    <property type="evidence" value="ECO:0007669"/>
    <property type="project" value="UniProtKB-UniRule"/>
</dbReference>
<dbReference type="PRINTS" id="PR00354">
    <property type="entry name" value="7FE8SFRDOXIN"/>
</dbReference>
<dbReference type="PANTHER" id="PTHR42859:SF2">
    <property type="entry name" value="FERREDOXIN"/>
    <property type="match status" value="1"/>
</dbReference>
<evidence type="ECO:0000256" key="3">
    <source>
        <dbReference type="ARBA" id="ARBA00022448"/>
    </source>
</evidence>
<dbReference type="InterPro" id="IPR017896">
    <property type="entry name" value="4Fe4S_Fe-S-bd"/>
</dbReference>
<keyword evidence="6 9" id="KW-0249">Electron transport</keyword>
<dbReference type="InterPro" id="IPR017900">
    <property type="entry name" value="4Fe4S_Fe_S_CS"/>
</dbReference>
<dbReference type="AlphaFoldDB" id="A0A5C8NVA9"/>
<evidence type="ECO:0000256" key="5">
    <source>
        <dbReference type="ARBA" id="ARBA00022723"/>
    </source>
</evidence>
<dbReference type="SUPFAM" id="SSF54862">
    <property type="entry name" value="4Fe-4S ferredoxins"/>
    <property type="match status" value="1"/>
</dbReference>
<keyword evidence="8 9" id="KW-0411">Iron-sulfur</keyword>
<evidence type="ECO:0000256" key="8">
    <source>
        <dbReference type="ARBA" id="ARBA00023014"/>
    </source>
</evidence>
<dbReference type="GO" id="GO:0046872">
    <property type="term" value="F:metal ion binding"/>
    <property type="evidence" value="ECO:0007669"/>
    <property type="project" value="UniProtKB-UniRule"/>
</dbReference>
<dbReference type="RefSeq" id="WP_147666892.1">
    <property type="nucleotide sequence ID" value="NZ_VDUW01000004.1"/>
</dbReference>
<dbReference type="Pfam" id="PF00037">
    <property type="entry name" value="Fer4"/>
    <property type="match status" value="1"/>
</dbReference>
<evidence type="ECO:0000256" key="4">
    <source>
        <dbReference type="ARBA" id="ARBA00022485"/>
    </source>
</evidence>
<keyword evidence="4 9" id="KW-0004">4Fe-4S</keyword>
<dbReference type="EMBL" id="VDUW01000004">
    <property type="protein sequence ID" value="TXL65082.1"/>
    <property type="molecule type" value="Genomic_DNA"/>
</dbReference>
<keyword evidence="12" id="KW-1185">Reference proteome</keyword>
<dbReference type="Proteomes" id="UP000321574">
    <property type="component" value="Unassembled WGS sequence"/>
</dbReference>
<evidence type="ECO:0000256" key="1">
    <source>
        <dbReference type="ARBA" id="ARBA00001927"/>
    </source>
</evidence>
<dbReference type="PROSITE" id="PS51379">
    <property type="entry name" value="4FE4S_FER_2"/>
    <property type="match status" value="1"/>
</dbReference>
<keyword evidence="3 9" id="KW-0813">Transport</keyword>
<dbReference type="InterPro" id="IPR050294">
    <property type="entry name" value="RnfB_subfamily"/>
</dbReference>
<dbReference type="GO" id="GO:0051539">
    <property type="term" value="F:4 iron, 4 sulfur cluster binding"/>
    <property type="evidence" value="ECO:0007669"/>
    <property type="project" value="UniProtKB-UniRule"/>
</dbReference>
<proteinExistence type="predicted"/>
<evidence type="ECO:0000256" key="6">
    <source>
        <dbReference type="ARBA" id="ARBA00022982"/>
    </source>
</evidence>
<accession>A0A5C8NVA9</accession>
<dbReference type="PROSITE" id="PS00198">
    <property type="entry name" value="4FE4S_FER_1"/>
    <property type="match status" value="1"/>
</dbReference>
<reference evidence="11 12" key="1">
    <citation type="submission" date="2019-06" db="EMBL/GenBank/DDBJ databases">
        <title>Cerasibacillus sp. nov., isolated from maize field.</title>
        <authorList>
            <person name="Lin S.-Y."/>
            <person name="Tsai C.-F."/>
            <person name="Young C.-C."/>
        </authorList>
    </citation>
    <scope>NUCLEOTIDE SEQUENCE [LARGE SCALE GENOMIC DNA]</scope>
    <source>
        <strain evidence="11 12">CC-CFT480</strain>
    </source>
</reference>
<comment type="cofactor">
    <cofactor evidence="2 9">
        <name>[4Fe-4S] cluster</name>
        <dbReference type="ChEBI" id="CHEBI:49883"/>
    </cofactor>
</comment>
<evidence type="ECO:0000256" key="7">
    <source>
        <dbReference type="ARBA" id="ARBA00023004"/>
    </source>
</evidence>
<sequence length="80" mass="8912">MAFVILDPCRNEKAGECVSVCPVDCIEEGPEQFYIDPDICIDCGACLAVCPVDAIVEEYDLTPDQEVYLEKAEEFFANKE</sequence>
<dbReference type="Gene3D" id="3.30.70.20">
    <property type="match status" value="1"/>
</dbReference>
<comment type="cofactor">
    <cofactor evidence="1">
        <name>[3Fe-4S] cluster</name>
        <dbReference type="ChEBI" id="CHEBI:21137"/>
    </cofactor>
</comment>
<evidence type="ECO:0000313" key="12">
    <source>
        <dbReference type="Proteomes" id="UP000321574"/>
    </source>
</evidence>
<keyword evidence="5 9" id="KW-0479">Metal-binding</keyword>
<keyword evidence="7 9" id="KW-0408">Iron</keyword>
<dbReference type="OrthoDB" id="9798098at2"/>
<evidence type="ECO:0000256" key="2">
    <source>
        <dbReference type="ARBA" id="ARBA00001966"/>
    </source>
</evidence>
<comment type="caution">
    <text evidence="11">The sequence shown here is derived from an EMBL/GenBank/DDBJ whole genome shotgun (WGS) entry which is preliminary data.</text>
</comment>
<evidence type="ECO:0000256" key="9">
    <source>
        <dbReference type="RuleBase" id="RU365098"/>
    </source>
</evidence>
<evidence type="ECO:0000313" key="11">
    <source>
        <dbReference type="EMBL" id="TXL65082.1"/>
    </source>
</evidence>
<name>A0A5C8NVA9_9BACI</name>
<dbReference type="PANTHER" id="PTHR42859">
    <property type="entry name" value="OXIDOREDUCTASE"/>
    <property type="match status" value="1"/>
</dbReference>
<feature type="domain" description="4Fe-4S ferredoxin-type" evidence="10">
    <location>
        <begin position="31"/>
        <end position="60"/>
    </location>
</feature>
<organism evidence="11 12">
    <name type="scientific">Cerasibacillus terrae</name>
    <dbReference type="NCBI Taxonomy" id="2498845"/>
    <lineage>
        <taxon>Bacteria</taxon>
        <taxon>Bacillati</taxon>
        <taxon>Bacillota</taxon>
        <taxon>Bacilli</taxon>
        <taxon>Bacillales</taxon>
        <taxon>Bacillaceae</taxon>
        <taxon>Cerasibacillus</taxon>
    </lineage>
</organism>
<comment type="function">
    <text evidence="9">Ferredoxins are iron-sulfur proteins that transfer electrons in a wide variety of metabolic reactions.</text>
</comment>
<dbReference type="Pfam" id="PF12800">
    <property type="entry name" value="Fer4_4"/>
    <property type="match status" value="1"/>
</dbReference>
<dbReference type="InterPro" id="IPR000813">
    <property type="entry name" value="7Fe_ferredoxin"/>
</dbReference>
<evidence type="ECO:0000259" key="10">
    <source>
        <dbReference type="PROSITE" id="PS51379"/>
    </source>
</evidence>
<protein>
    <recommendedName>
        <fullName evidence="9">Ferredoxin</fullName>
    </recommendedName>
</protein>
<gene>
    <name evidence="11" type="ORF">FHP05_08060</name>
</gene>